<dbReference type="SUPFAM" id="SSF51905">
    <property type="entry name" value="FAD/NAD(P)-binding domain"/>
    <property type="match status" value="1"/>
</dbReference>
<evidence type="ECO:0000256" key="6">
    <source>
        <dbReference type="RuleBase" id="RU364052"/>
    </source>
</evidence>
<evidence type="ECO:0000256" key="5">
    <source>
        <dbReference type="ARBA" id="ARBA00023133"/>
    </source>
</evidence>
<keyword evidence="2 6" id="KW-0285">Flavoprotein</keyword>
<dbReference type="OrthoDB" id="343264at2"/>
<reference evidence="8" key="1">
    <citation type="journal article" date="2019" name="PLoS Negl. Trop. Dis.">
        <title>Revisiting the worldwide diversity of Leptospira species in the environment.</title>
        <authorList>
            <person name="Vincent A.T."/>
            <person name="Schiettekatte O."/>
            <person name="Bourhy P."/>
            <person name="Veyrier F.J."/>
            <person name="Picardeau M."/>
        </authorList>
    </citation>
    <scope>NUCLEOTIDE SEQUENCE [LARGE SCALE GENOMIC DNA]</scope>
    <source>
        <strain evidence="8">SSW15</strain>
    </source>
</reference>
<dbReference type="GO" id="GO:0004729">
    <property type="term" value="F:oxygen-dependent protoporphyrinogen oxidase activity"/>
    <property type="evidence" value="ECO:0007669"/>
    <property type="project" value="UniProtKB-UniRule"/>
</dbReference>
<comment type="subcellular location">
    <subcellularLocation>
        <location evidence="6">Cytoplasm</location>
    </subcellularLocation>
</comment>
<dbReference type="AlphaFoldDB" id="A0A4R9GB04"/>
<comment type="function">
    <text evidence="6">Involved in coproporphyrin-dependent heme b biosynthesis. Catalyzes the oxidation of coproporphyrinogen III to coproporphyrin III.</text>
</comment>
<dbReference type="SUPFAM" id="SSF54373">
    <property type="entry name" value="FAD-linked reductases, C-terminal domain"/>
    <property type="match status" value="1"/>
</dbReference>
<keyword evidence="6" id="KW-0963">Cytoplasm</keyword>
<dbReference type="Gene3D" id="3.90.660.20">
    <property type="entry name" value="Protoporphyrinogen oxidase, mitochondrial, domain 2"/>
    <property type="match status" value="1"/>
</dbReference>
<dbReference type="Gene3D" id="1.10.3110.10">
    <property type="entry name" value="protoporphyrinogen ix oxidase, domain 3"/>
    <property type="match status" value="1"/>
</dbReference>
<comment type="pathway">
    <text evidence="6">Porphyrin-containing compound metabolism; protoheme biosynthesis.</text>
</comment>
<keyword evidence="5 6" id="KW-0350">Heme biosynthesis</keyword>
<evidence type="ECO:0000259" key="7">
    <source>
        <dbReference type="Pfam" id="PF01593"/>
    </source>
</evidence>
<organism evidence="8 9">
    <name type="scientific">Leptospira fletcheri</name>
    <dbReference type="NCBI Taxonomy" id="2484981"/>
    <lineage>
        <taxon>Bacteria</taxon>
        <taxon>Pseudomonadati</taxon>
        <taxon>Spirochaetota</taxon>
        <taxon>Spirochaetia</taxon>
        <taxon>Leptospirales</taxon>
        <taxon>Leptospiraceae</taxon>
        <taxon>Leptospira</taxon>
    </lineage>
</organism>
<dbReference type="RefSeq" id="WP_135768496.1">
    <property type="nucleotide sequence ID" value="NZ_RQET01000009.1"/>
</dbReference>
<comment type="catalytic activity">
    <reaction evidence="6">
        <text>coproporphyrinogen III + 3 O2 = coproporphyrin III + 3 H2O2</text>
        <dbReference type="Rhea" id="RHEA:43436"/>
        <dbReference type="ChEBI" id="CHEBI:15379"/>
        <dbReference type="ChEBI" id="CHEBI:16240"/>
        <dbReference type="ChEBI" id="CHEBI:57309"/>
        <dbReference type="ChEBI" id="CHEBI:131725"/>
        <dbReference type="EC" id="1.3.3.15"/>
    </reaction>
</comment>
<dbReference type="InterPro" id="IPR050464">
    <property type="entry name" value="Zeta_carotene_desat/Oxidored"/>
</dbReference>
<evidence type="ECO:0000256" key="3">
    <source>
        <dbReference type="ARBA" id="ARBA00022827"/>
    </source>
</evidence>
<proteinExistence type="inferred from homology"/>
<dbReference type="GO" id="GO:0005737">
    <property type="term" value="C:cytoplasm"/>
    <property type="evidence" value="ECO:0007669"/>
    <property type="project" value="UniProtKB-SubCell"/>
</dbReference>
<protein>
    <recommendedName>
        <fullName evidence="6">Coproporphyrinogen III oxidase</fullName>
        <ecNumber evidence="6">1.3.3.15</ecNumber>
    </recommendedName>
</protein>
<keyword evidence="4 6" id="KW-0560">Oxidoreductase</keyword>
<dbReference type="Pfam" id="PF01593">
    <property type="entry name" value="Amino_oxidase"/>
    <property type="match status" value="2"/>
</dbReference>
<evidence type="ECO:0000256" key="4">
    <source>
        <dbReference type="ARBA" id="ARBA00023002"/>
    </source>
</evidence>
<evidence type="ECO:0000313" key="9">
    <source>
        <dbReference type="Proteomes" id="UP000298458"/>
    </source>
</evidence>
<feature type="domain" description="Amine oxidase" evidence="7">
    <location>
        <begin position="303"/>
        <end position="403"/>
    </location>
</feature>
<keyword evidence="9" id="KW-1185">Reference proteome</keyword>
<dbReference type="NCBIfam" id="TIGR00562">
    <property type="entry name" value="proto_IX_ox"/>
    <property type="match status" value="1"/>
</dbReference>
<dbReference type="PANTHER" id="PTHR42923">
    <property type="entry name" value="PROTOPORPHYRINOGEN OXIDASE"/>
    <property type="match status" value="1"/>
</dbReference>
<dbReference type="Proteomes" id="UP000298458">
    <property type="component" value="Unassembled WGS sequence"/>
</dbReference>
<evidence type="ECO:0000313" key="8">
    <source>
        <dbReference type="EMBL" id="TGK08811.1"/>
    </source>
</evidence>
<dbReference type="GO" id="GO:0006783">
    <property type="term" value="P:heme biosynthetic process"/>
    <property type="evidence" value="ECO:0007669"/>
    <property type="project" value="UniProtKB-UniRule"/>
</dbReference>
<dbReference type="Gene3D" id="3.50.50.60">
    <property type="entry name" value="FAD/NAD(P)-binding domain"/>
    <property type="match status" value="1"/>
</dbReference>
<gene>
    <name evidence="8" type="primary">hemG</name>
    <name evidence="8" type="ORF">EHO60_12235</name>
</gene>
<evidence type="ECO:0000256" key="2">
    <source>
        <dbReference type="ARBA" id="ARBA00022630"/>
    </source>
</evidence>
<accession>A0A4R9GB04</accession>
<dbReference type="EMBL" id="RQET01000009">
    <property type="protein sequence ID" value="TGK08811.1"/>
    <property type="molecule type" value="Genomic_DNA"/>
</dbReference>
<comment type="cofactor">
    <cofactor evidence="1 6">
        <name>FAD</name>
        <dbReference type="ChEBI" id="CHEBI:57692"/>
    </cofactor>
</comment>
<evidence type="ECO:0000256" key="1">
    <source>
        <dbReference type="ARBA" id="ARBA00001974"/>
    </source>
</evidence>
<dbReference type="InterPro" id="IPR002937">
    <property type="entry name" value="Amino_oxidase"/>
</dbReference>
<comment type="caution">
    <text evidence="8">The sequence shown here is derived from an EMBL/GenBank/DDBJ whole genome shotgun (WGS) entry which is preliminary data.</text>
</comment>
<dbReference type="EC" id="1.3.3.15" evidence="6"/>
<dbReference type="UniPathway" id="UPA00252"/>
<dbReference type="InterPro" id="IPR004572">
    <property type="entry name" value="Protoporphyrinogen_oxidase"/>
</dbReference>
<name>A0A4R9GB04_9LEPT</name>
<dbReference type="InterPro" id="IPR036188">
    <property type="entry name" value="FAD/NAD-bd_sf"/>
</dbReference>
<feature type="domain" description="Amine oxidase" evidence="7">
    <location>
        <begin position="15"/>
        <end position="244"/>
    </location>
</feature>
<dbReference type="PANTHER" id="PTHR42923:SF3">
    <property type="entry name" value="PROTOPORPHYRINOGEN OXIDASE"/>
    <property type="match status" value="1"/>
</dbReference>
<comment type="similarity">
    <text evidence="6">Belongs to the protoporphyrinogen/coproporphyrinogen oxidase family. Coproporphyrinogen III oxidase subfamily.</text>
</comment>
<sequence length="428" mass="47171">MAKQIPDQIVIGAGFTGLVHAFLALEKGESVLVLEKKDSTGGLIHSVRTEYGIVETAANGILNSWQLEKLAARLGLDLLFPDSAAQKRYIFANGKPRRIPLSFSEILRVLYGAFSKPSKPEPGESVFHWGKRVLGEAAVAKLLEPALGGIYAGDLDAMSAEFVFGKFLLQDQTLWKNMMAYSKSMKLQPKVLPGRKGTVSFRGGIGTLIGALEARVTQDGEIRYDEEVTNLKDLRKKFPGSKITIATGLNSSLRILKGEFPELKSYQGVLELLPVVSVTRFGKDSVLQGKKGFGILFPKDHKTFSSELGVRVRGILLNDFIFPSRSEKGIHSETYIYGGAGDREIATRSEDDIIGIVEEDRKKLLPESSGPLNHYVTVWKEAIPVYGPQLYSFNKELDRLLPPEIKVEGNFRQGIGLKSILERAYAVT</sequence>
<keyword evidence="3 6" id="KW-0274">FAD</keyword>